<feature type="domain" description="Ribosomal RNA small subunit methyltransferase E PUA-like" evidence="12">
    <location>
        <begin position="23"/>
        <end position="68"/>
    </location>
</feature>
<dbReference type="InterPro" id="IPR015947">
    <property type="entry name" value="PUA-like_sf"/>
</dbReference>
<evidence type="ECO:0000256" key="2">
    <source>
        <dbReference type="ARBA" id="ARBA00005528"/>
    </source>
</evidence>
<comment type="similarity">
    <text evidence="2 10">Belongs to the RNA methyltransferase RsmE family.</text>
</comment>
<dbReference type="Proteomes" id="UP000315995">
    <property type="component" value="Chromosome"/>
</dbReference>
<dbReference type="GO" id="GO:0005737">
    <property type="term" value="C:cytoplasm"/>
    <property type="evidence" value="ECO:0007669"/>
    <property type="project" value="UniProtKB-SubCell"/>
</dbReference>
<evidence type="ECO:0000256" key="7">
    <source>
        <dbReference type="ARBA" id="ARBA00022691"/>
    </source>
</evidence>
<gene>
    <name evidence="13" type="ORF">FIV42_27070</name>
</gene>
<dbReference type="EC" id="2.1.1.193" evidence="10"/>
<dbReference type="InterPro" id="IPR006700">
    <property type="entry name" value="RsmE"/>
</dbReference>
<dbReference type="InterPro" id="IPR046886">
    <property type="entry name" value="RsmE_MTase_dom"/>
</dbReference>
<dbReference type="EMBL" id="CP041186">
    <property type="protein sequence ID" value="QDG54273.1"/>
    <property type="molecule type" value="Genomic_DNA"/>
</dbReference>
<dbReference type="RefSeq" id="WP_141200717.1">
    <property type="nucleotide sequence ID" value="NZ_CP041186.1"/>
</dbReference>
<dbReference type="Pfam" id="PF04452">
    <property type="entry name" value="Methyltrans_RNA"/>
    <property type="match status" value="1"/>
</dbReference>
<protein>
    <recommendedName>
        <fullName evidence="10">Ribosomal RNA small subunit methyltransferase E</fullName>
        <ecNumber evidence="10">2.1.1.193</ecNumber>
    </recommendedName>
</protein>
<sequence length="255" mass="28118">MRRAPLETEEMPPEGRVGQRFRLPERVAHYLRDVLRMQVGDRVELFDGSGRVVVAEVAAVANDQVAVDVQLDRYTERGESPCAVTLVQAIPKGKRWEMVLEKATELGVARVIPLETTRTVVHISDAKVDRKLDRWERVVNAAARQCERTITPEITEPMSLDEALETLADVPSFVAHTRGDSPSLEALLDEANLLDERPEAAAIWIGPEGGFDDDEVAALKEAGVDSFHMGPRILRAETAGLVAVTLMQAYLGDLS</sequence>
<evidence type="ECO:0000256" key="4">
    <source>
        <dbReference type="ARBA" id="ARBA00022552"/>
    </source>
</evidence>
<evidence type="ECO:0000256" key="9">
    <source>
        <dbReference type="ARBA" id="ARBA00047944"/>
    </source>
</evidence>
<dbReference type="PANTHER" id="PTHR30027:SF3">
    <property type="entry name" value="16S RRNA (URACIL(1498)-N(3))-METHYLTRANSFERASE"/>
    <property type="match status" value="1"/>
</dbReference>
<evidence type="ECO:0000259" key="11">
    <source>
        <dbReference type="Pfam" id="PF04452"/>
    </source>
</evidence>
<proteinExistence type="inferred from homology"/>
<keyword evidence="7 10" id="KW-0949">S-adenosyl-L-methionine</keyword>
<evidence type="ECO:0000256" key="6">
    <source>
        <dbReference type="ARBA" id="ARBA00022679"/>
    </source>
</evidence>
<dbReference type="AlphaFoldDB" id="A0A4Y6Q147"/>
<dbReference type="OrthoDB" id="9815641at2"/>
<evidence type="ECO:0000256" key="1">
    <source>
        <dbReference type="ARBA" id="ARBA00004496"/>
    </source>
</evidence>
<evidence type="ECO:0000256" key="5">
    <source>
        <dbReference type="ARBA" id="ARBA00022603"/>
    </source>
</evidence>
<accession>A0A5B8YCJ5</accession>
<evidence type="ECO:0000313" key="13">
    <source>
        <dbReference type="EMBL" id="QDG54273.1"/>
    </source>
</evidence>
<evidence type="ECO:0000256" key="3">
    <source>
        <dbReference type="ARBA" id="ARBA00022490"/>
    </source>
</evidence>
<keyword evidence="14" id="KW-1185">Reference proteome</keyword>
<dbReference type="InterPro" id="IPR029028">
    <property type="entry name" value="Alpha/beta_knot_MTases"/>
</dbReference>
<keyword evidence="4 10" id="KW-0698">rRNA processing</keyword>
<keyword evidence="5 10" id="KW-0489">Methyltransferase</keyword>
<evidence type="ECO:0000313" key="14">
    <source>
        <dbReference type="Proteomes" id="UP000315995"/>
    </source>
</evidence>
<name>A0A4Y6Q147_PERCE</name>
<reference evidence="13 14" key="1">
    <citation type="submission" date="2019-06" db="EMBL/GenBank/DDBJ databases">
        <title>Persicimonas caeni gen. nov., sp. nov., a predatory bacterium isolated from solar saltern.</title>
        <authorList>
            <person name="Wang S."/>
        </authorList>
    </citation>
    <scope>NUCLEOTIDE SEQUENCE [LARGE SCALE GENOMIC DNA]</scope>
    <source>
        <strain evidence="13 14">YN101</strain>
    </source>
</reference>
<dbReference type="Gene3D" id="3.40.1280.10">
    <property type="match status" value="1"/>
</dbReference>
<dbReference type="GO" id="GO:0070042">
    <property type="term" value="F:rRNA (uridine-N3-)-methyltransferase activity"/>
    <property type="evidence" value="ECO:0007669"/>
    <property type="project" value="TreeGrafter"/>
</dbReference>
<dbReference type="GO" id="GO:0070475">
    <property type="term" value="P:rRNA base methylation"/>
    <property type="evidence" value="ECO:0007669"/>
    <property type="project" value="TreeGrafter"/>
</dbReference>
<comment type="function">
    <text evidence="8 10">Specifically methylates the N3 position of the uracil ring of uridine 1498 (m3U1498) in 16S rRNA. Acts on the fully assembled 30S ribosomal subunit.</text>
</comment>
<comment type="subcellular location">
    <subcellularLocation>
        <location evidence="1 10">Cytoplasm</location>
    </subcellularLocation>
</comment>
<dbReference type="Pfam" id="PF20260">
    <property type="entry name" value="PUA_4"/>
    <property type="match status" value="1"/>
</dbReference>
<dbReference type="InterPro" id="IPR046887">
    <property type="entry name" value="RsmE_PUA-like"/>
</dbReference>
<dbReference type="CDD" id="cd18084">
    <property type="entry name" value="RsmE-like"/>
    <property type="match status" value="1"/>
</dbReference>
<dbReference type="InterPro" id="IPR029026">
    <property type="entry name" value="tRNA_m1G_MTases_N"/>
</dbReference>
<keyword evidence="3 10" id="KW-0963">Cytoplasm</keyword>
<dbReference type="NCBIfam" id="NF008692">
    <property type="entry name" value="PRK11713.1-5"/>
    <property type="match status" value="1"/>
</dbReference>
<dbReference type="SUPFAM" id="SSF88697">
    <property type="entry name" value="PUA domain-like"/>
    <property type="match status" value="1"/>
</dbReference>
<accession>A0A4Y6Q147</accession>
<dbReference type="SUPFAM" id="SSF75217">
    <property type="entry name" value="alpha/beta knot"/>
    <property type="match status" value="1"/>
</dbReference>
<evidence type="ECO:0000259" key="12">
    <source>
        <dbReference type="Pfam" id="PF20260"/>
    </source>
</evidence>
<organism evidence="13 14">
    <name type="scientific">Persicimonas caeni</name>
    <dbReference type="NCBI Taxonomy" id="2292766"/>
    <lineage>
        <taxon>Bacteria</taxon>
        <taxon>Deltaproteobacteria</taxon>
        <taxon>Bradymonadales</taxon>
        <taxon>Bradymonadaceae</taxon>
        <taxon>Persicimonas</taxon>
    </lineage>
</organism>
<feature type="domain" description="Ribosomal RNA small subunit methyltransferase E methyltransferase" evidence="11">
    <location>
        <begin position="79"/>
        <end position="248"/>
    </location>
</feature>
<dbReference type="NCBIfam" id="TIGR00046">
    <property type="entry name" value="RsmE family RNA methyltransferase"/>
    <property type="match status" value="1"/>
</dbReference>
<dbReference type="PANTHER" id="PTHR30027">
    <property type="entry name" value="RIBOSOMAL RNA SMALL SUBUNIT METHYLTRANSFERASE E"/>
    <property type="match status" value="1"/>
</dbReference>
<evidence type="ECO:0000256" key="10">
    <source>
        <dbReference type="PIRNR" id="PIRNR015601"/>
    </source>
</evidence>
<keyword evidence="6 10" id="KW-0808">Transferase</keyword>
<evidence type="ECO:0000256" key="8">
    <source>
        <dbReference type="ARBA" id="ARBA00025699"/>
    </source>
</evidence>
<dbReference type="PIRSF" id="PIRSF015601">
    <property type="entry name" value="MTase_slr0722"/>
    <property type="match status" value="1"/>
</dbReference>
<comment type="catalytic activity">
    <reaction evidence="9 10">
        <text>uridine(1498) in 16S rRNA + S-adenosyl-L-methionine = N(3)-methyluridine(1498) in 16S rRNA + S-adenosyl-L-homocysteine + H(+)</text>
        <dbReference type="Rhea" id="RHEA:42920"/>
        <dbReference type="Rhea" id="RHEA-COMP:10283"/>
        <dbReference type="Rhea" id="RHEA-COMP:10284"/>
        <dbReference type="ChEBI" id="CHEBI:15378"/>
        <dbReference type="ChEBI" id="CHEBI:57856"/>
        <dbReference type="ChEBI" id="CHEBI:59789"/>
        <dbReference type="ChEBI" id="CHEBI:65315"/>
        <dbReference type="ChEBI" id="CHEBI:74502"/>
        <dbReference type="EC" id="2.1.1.193"/>
    </reaction>
</comment>